<gene>
    <name evidence="2" type="ORF">NKR19_g6155</name>
</gene>
<feature type="region of interest" description="Disordered" evidence="1">
    <location>
        <begin position="1"/>
        <end position="32"/>
    </location>
</feature>
<sequence>MANVTLDSQTSFKPQHDTNYPQRGAGGASQDNALLISSDDESDYDDLSMMANATFLSRQLRSSFGLLDGNMLNLATLLVWTKVSVLHPAPVATA</sequence>
<dbReference type="AlphaFoldDB" id="A0AA38VQN1"/>
<organism evidence="2 3">
    <name type="scientific">Coniochaeta hoffmannii</name>
    <dbReference type="NCBI Taxonomy" id="91930"/>
    <lineage>
        <taxon>Eukaryota</taxon>
        <taxon>Fungi</taxon>
        <taxon>Dikarya</taxon>
        <taxon>Ascomycota</taxon>
        <taxon>Pezizomycotina</taxon>
        <taxon>Sordariomycetes</taxon>
        <taxon>Sordariomycetidae</taxon>
        <taxon>Coniochaetales</taxon>
        <taxon>Coniochaetaceae</taxon>
        <taxon>Coniochaeta</taxon>
    </lineage>
</organism>
<protein>
    <submittedName>
        <fullName evidence="2">Uncharacterized protein</fullName>
    </submittedName>
</protein>
<keyword evidence="3" id="KW-1185">Reference proteome</keyword>
<proteinExistence type="predicted"/>
<dbReference type="Proteomes" id="UP001174691">
    <property type="component" value="Unassembled WGS sequence"/>
</dbReference>
<comment type="caution">
    <text evidence="2">The sequence shown here is derived from an EMBL/GenBank/DDBJ whole genome shotgun (WGS) entry which is preliminary data.</text>
</comment>
<evidence type="ECO:0000313" key="3">
    <source>
        <dbReference type="Proteomes" id="UP001174691"/>
    </source>
</evidence>
<dbReference type="EMBL" id="JANBVN010000092">
    <property type="protein sequence ID" value="KAJ9145198.1"/>
    <property type="molecule type" value="Genomic_DNA"/>
</dbReference>
<accession>A0AA38VQN1</accession>
<feature type="compositionally biased region" description="Polar residues" evidence="1">
    <location>
        <begin position="1"/>
        <end position="21"/>
    </location>
</feature>
<name>A0AA38VQN1_9PEZI</name>
<evidence type="ECO:0000313" key="2">
    <source>
        <dbReference type="EMBL" id="KAJ9145198.1"/>
    </source>
</evidence>
<evidence type="ECO:0000256" key="1">
    <source>
        <dbReference type="SAM" id="MobiDB-lite"/>
    </source>
</evidence>
<reference evidence="2" key="1">
    <citation type="submission" date="2022-07" db="EMBL/GenBank/DDBJ databases">
        <title>Fungi with potential for degradation of polypropylene.</title>
        <authorList>
            <person name="Gostincar C."/>
        </authorList>
    </citation>
    <scope>NUCLEOTIDE SEQUENCE</scope>
    <source>
        <strain evidence="2">EXF-13287</strain>
    </source>
</reference>